<organism evidence="2 3">
    <name type="scientific">Xanthomarina gelatinilytica</name>
    <dbReference type="NCBI Taxonomy" id="1137281"/>
    <lineage>
        <taxon>Bacteria</taxon>
        <taxon>Pseudomonadati</taxon>
        <taxon>Bacteroidota</taxon>
        <taxon>Flavobacteriia</taxon>
        <taxon>Flavobacteriales</taxon>
        <taxon>Flavobacteriaceae</taxon>
        <taxon>Xanthomarina</taxon>
    </lineage>
</organism>
<feature type="chain" id="PRO_5017549010" evidence="1">
    <location>
        <begin position="23"/>
        <end position="540"/>
    </location>
</feature>
<comment type="caution">
    <text evidence="2">The sequence shown here is derived from an EMBL/GenBank/DDBJ whole genome shotgun (WGS) entry which is preliminary data.</text>
</comment>
<evidence type="ECO:0000313" key="3">
    <source>
        <dbReference type="Proteomes" id="UP000263268"/>
    </source>
</evidence>
<evidence type="ECO:0000313" key="2">
    <source>
        <dbReference type="EMBL" id="HCY82548.1"/>
    </source>
</evidence>
<dbReference type="Proteomes" id="UP000263268">
    <property type="component" value="Unassembled WGS sequence"/>
</dbReference>
<dbReference type="EMBL" id="DPRK01000217">
    <property type="protein sequence ID" value="HCY82548.1"/>
    <property type="molecule type" value="Genomic_DNA"/>
</dbReference>
<gene>
    <name evidence="2" type="ORF">DHV22_13610</name>
</gene>
<feature type="signal peptide" evidence="1">
    <location>
        <begin position="1"/>
        <end position="22"/>
    </location>
</feature>
<keyword evidence="1" id="KW-0732">Signal</keyword>
<protein>
    <submittedName>
        <fullName evidence="2">Uncharacterized protein</fullName>
    </submittedName>
</protein>
<dbReference type="PROSITE" id="PS51257">
    <property type="entry name" value="PROKAR_LIPOPROTEIN"/>
    <property type="match status" value="1"/>
</dbReference>
<evidence type="ECO:0000256" key="1">
    <source>
        <dbReference type="SAM" id="SignalP"/>
    </source>
</evidence>
<name>A0A3D6BUA2_9FLAO</name>
<dbReference type="AlphaFoldDB" id="A0A3D6BUA2"/>
<dbReference type="SUPFAM" id="SSF50969">
    <property type="entry name" value="YVTN repeat-like/Quinoprotein amine dehydrogenase"/>
    <property type="match status" value="1"/>
</dbReference>
<proteinExistence type="predicted"/>
<dbReference type="InterPro" id="IPR011044">
    <property type="entry name" value="Quino_amine_DH_bsu"/>
</dbReference>
<reference evidence="2 3" key="1">
    <citation type="journal article" date="2018" name="Nat. Biotechnol.">
        <title>A standardized bacterial taxonomy based on genome phylogeny substantially revises the tree of life.</title>
        <authorList>
            <person name="Parks D.H."/>
            <person name="Chuvochina M."/>
            <person name="Waite D.W."/>
            <person name="Rinke C."/>
            <person name="Skarshewski A."/>
            <person name="Chaumeil P.A."/>
            <person name="Hugenholtz P."/>
        </authorList>
    </citation>
    <scope>NUCLEOTIDE SEQUENCE [LARGE SCALE GENOMIC DNA]</scope>
    <source>
        <strain evidence="2">UBA10227</strain>
    </source>
</reference>
<sequence>MKIHFAYLILLFSILASCSSDSESVTTQNSNIFINEFTTKIKNPIQLRDYSYDNQGYYGIFENPNDSKTFNGEIDISYENNSTQLHLTDIQVIWKSNLDGILFEGNPDENFESEIISNLSVGTHTIYLEVAIPNENLIAKDSIILSNNIELTTTNTALSVRLNWTQYEGNDFESYLVYREDHTPIAEIQNINTLEYEDSDFNIFPDEYAYQIIVKTSGNHNHPIGSNIEAMHPGNFLRFPYSVSKIVNDPLRNKIYGIINPYPLNENDKYGIVIIDSDTFEVDSHILIDKKFADFDMSPDKQYLFIGHEEVDGVTRLNLDTMESTFTGIYGTHPKRASKVEVDENNIVYVEKHTLGSSNFFWIFDGNNGTLLNQHAGFTSYSGSDIEYNTLNHKLYSSAQTQNITGRVFRWSVEDNDLNLDFAFPDLSNYILYSADLYLSNDNQTIFWHGRKLDLDLNIIGFCPEGILSSSPDDEYISNNKNLFKNNFDATIVLEYPTSSLINKTSTVFTDNNTLVLKQLHTSINGAQEEYTTFMKIKFQ</sequence>
<accession>A0A3D6BUA2</accession>